<gene>
    <name evidence="1" type="ORF">EVAR_27114_1</name>
</gene>
<name>A0A4C1VMM7_EUMVA</name>
<reference evidence="1 2" key="1">
    <citation type="journal article" date="2019" name="Commun. Biol.">
        <title>The bagworm genome reveals a unique fibroin gene that provides high tensile strength.</title>
        <authorList>
            <person name="Kono N."/>
            <person name="Nakamura H."/>
            <person name="Ohtoshi R."/>
            <person name="Tomita M."/>
            <person name="Numata K."/>
            <person name="Arakawa K."/>
        </authorList>
    </citation>
    <scope>NUCLEOTIDE SEQUENCE [LARGE SCALE GENOMIC DNA]</scope>
</reference>
<evidence type="ECO:0000313" key="1">
    <source>
        <dbReference type="EMBL" id="GBP39154.1"/>
    </source>
</evidence>
<comment type="caution">
    <text evidence="1">The sequence shown here is derived from an EMBL/GenBank/DDBJ whole genome shotgun (WGS) entry which is preliminary data.</text>
</comment>
<keyword evidence="2" id="KW-1185">Reference proteome</keyword>
<dbReference type="AlphaFoldDB" id="A0A4C1VMM7"/>
<organism evidence="1 2">
    <name type="scientific">Eumeta variegata</name>
    <name type="common">Bagworm moth</name>
    <name type="synonym">Eumeta japonica</name>
    <dbReference type="NCBI Taxonomy" id="151549"/>
    <lineage>
        <taxon>Eukaryota</taxon>
        <taxon>Metazoa</taxon>
        <taxon>Ecdysozoa</taxon>
        <taxon>Arthropoda</taxon>
        <taxon>Hexapoda</taxon>
        <taxon>Insecta</taxon>
        <taxon>Pterygota</taxon>
        <taxon>Neoptera</taxon>
        <taxon>Endopterygota</taxon>
        <taxon>Lepidoptera</taxon>
        <taxon>Glossata</taxon>
        <taxon>Ditrysia</taxon>
        <taxon>Tineoidea</taxon>
        <taxon>Psychidae</taxon>
        <taxon>Oiketicinae</taxon>
        <taxon>Eumeta</taxon>
    </lineage>
</organism>
<accession>A0A4C1VMM7</accession>
<dbReference type="EMBL" id="BGZK01000360">
    <property type="protein sequence ID" value="GBP39154.1"/>
    <property type="molecule type" value="Genomic_DNA"/>
</dbReference>
<sequence>MNVVKDDAYCDSGPYDVGTFPQGRLPRSPNMDDAGRPLCLLREESSCKSTAQRCELTQEGSRTRKSS</sequence>
<proteinExistence type="predicted"/>
<protein>
    <submittedName>
        <fullName evidence="1">Uncharacterized protein</fullName>
    </submittedName>
</protein>
<dbReference type="Proteomes" id="UP000299102">
    <property type="component" value="Unassembled WGS sequence"/>
</dbReference>
<evidence type="ECO:0000313" key="2">
    <source>
        <dbReference type="Proteomes" id="UP000299102"/>
    </source>
</evidence>